<dbReference type="PANTHER" id="PTHR45959">
    <property type="entry name" value="BHLH TRANSCRIPTION FACTOR"/>
    <property type="match status" value="1"/>
</dbReference>
<dbReference type="GO" id="GO:0005634">
    <property type="term" value="C:nucleus"/>
    <property type="evidence" value="ECO:0007669"/>
    <property type="project" value="UniProtKB-SubCell"/>
</dbReference>
<feature type="compositionally biased region" description="Polar residues" evidence="5">
    <location>
        <begin position="196"/>
        <end position="208"/>
    </location>
</feature>
<evidence type="ECO:0000256" key="4">
    <source>
        <dbReference type="ARBA" id="ARBA00023242"/>
    </source>
</evidence>
<dbReference type="SMART" id="SM00353">
    <property type="entry name" value="HLH"/>
    <property type="match status" value="1"/>
</dbReference>
<dbReference type="InterPro" id="IPR036638">
    <property type="entry name" value="HLH_DNA-bd_sf"/>
</dbReference>
<dbReference type="SUPFAM" id="SSF47459">
    <property type="entry name" value="HLH, helix-loop-helix DNA-binding domain"/>
    <property type="match status" value="1"/>
</dbReference>
<evidence type="ECO:0000259" key="6">
    <source>
        <dbReference type="PROSITE" id="PS50888"/>
    </source>
</evidence>
<gene>
    <name evidence="7" type="ORF">E3N88_12393</name>
</gene>
<organism evidence="7 8">
    <name type="scientific">Mikania micrantha</name>
    <name type="common">bitter vine</name>
    <dbReference type="NCBI Taxonomy" id="192012"/>
    <lineage>
        <taxon>Eukaryota</taxon>
        <taxon>Viridiplantae</taxon>
        <taxon>Streptophyta</taxon>
        <taxon>Embryophyta</taxon>
        <taxon>Tracheophyta</taxon>
        <taxon>Spermatophyta</taxon>
        <taxon>Magnoliopsida</taxon>
        <taxon>eudicotyledons</taxon>
        <taxon>Gunneridae</taxon>
        <taxon>Pentapetalae</taxon>
        <taxon>asterids</taxon>
        <taxon>campanulids</taxon>
        <taxon>Asterales</taxon>
        <taxon>Asteraceae</taxon>
        <taxon>Asteroideae</taxon>
        <taxon>Heliantheae alliance</taxon>
        <taxon>Eupatorieae</taxon>
        <taxon>Mikania</taxon>
    </lineage>
</organism>
<dbReference type="InterPro" id="IPR011598">
    <property type="entry name" value="bHLH_dom"/>
</dbReference>
<dbReference type="EMBL" id="SZYD01000006">
    <property type="protein sequence ID" value="KAD5960920.1"/>
    <property type="molecule type" value="Genomic_DNA"/>
</dbReference>
<dbReference type="Proteomes" id="UP000326396">
    <property type="component" value="Linkage Group LG14"/>
</dbReference>
<comment type="subcellular location">
    <subcellularLocation>
        <location evidence="1">Nucleus</location>
    </subcellularLocation>
</comment>
<dbReference type="GO" id="GO:0046983">
    <property type="term" value="F:protein dimerization activity"/>
    <property type="evidence" value="ECO:0007669"/>
    <property type="project" value="InterPro"/>
</dbReference>
<dbReference type="PANTHER" id="PTHR45959:SF40">
    <property type="entry name" value="MYC-TYPE, BASIC HELIX-LOOP-HELIX (BHLH) DOMAIN-CONTAINING PROTEIN-RELATED"/>
    <property type="match status" value="1"/>
</dbReference>
<dbReference type="InterPro" id="IPR052610">
    <property type="entry name" value="bHLH_transcription_regulator"/>
</dbReference>
<dbReference type="AlphaFoldDB" id="A0A5N6P7D9"/>
<evidence type="ECO:0000256" key="1">
    <source>
        <dbReference type="ARBA" id="ARBA00004123"/>
    </source>
</evidence>
<dbReference type="Pfam" id="PF00010">
    <property type="entry name" value="HLH"/>
    <property type="match status" value="1"/>
</dbReference>
<accession>A0A5N6P7D9</accession>
<evidence type="ECO:0000256" key="5">
    <source>
        <dbReference type="SAM" id="MobiDB-lite"/>
    </source>
</evidence>
<name>A0A5N6P7D9_9ASTR</name>
<sequence>MDMASSWLLEPEMQDQGFMNQYQMNEAYYYQMEDFSLIDSFSSKSYTEEAPSFTDHQSFQTHKCLEESPNSKQPFNFSKADDELFSFSKTYGFAAAGDRKVLATVGRNPVQVEDHVLAERKRREKLAHRFISLSSLLPDLKKKDKAYVLEVAASYIKELQNRVKELEGSFGTKKNSTKESVGTIKRSRLSNRDDVGSNSDEPNVEESSSLCDPEIEVRTFGCSLLVEIYSRANCISLVKVLIEMQKLGLSVISCSTMPFVDTILLVTIVAQKHDDLILPSADLVKNLKLVI</sequence>
<dbReference type="OrthoDB" id="690068at2759"/>
<dbReference type="PROSITE" id="PS50888">
    <property type="entry name" value="BHLH"/>
    <property type="match status" value="1"/>
</dbReference>
<keyword evidence="8" id="KW-1185">Reference proteome</keyword>
<evidence type="ECO:0000313" key="7">
    <source>
        <dbReference type="EMBL" id="KAD5960920.1"/>
    </source>
</evidence>
<keyword evidence="4" id="KW-0539">Nucleus</keyword>
<reference evidence="7 8" key="1">
    <citation type="submission" date="2019-05" db="EMBL/GenBank/DDBJ databases">
        <title>Mikania micrantha, genome provides insights into the molecular mechanism of rapid growth.</title>
        <authorList>
            <person name="Liu B."/>
        </authorList>
    </citation>
    <scope>NUCLEOTIDE SEQUENCE [LARGE SCALE GENOMIC DNA]</scope>
    <source>
        <strain evidence="7">NLD-2019</strain>
        <tissue evidence="7">Leaf</tissue>
    </source>
</reference>
<evidence type="ECO:0000313" key="8">
    <source>
        <dbReference type="Proteomes" id="UP000326396"/>
    </source>
</evidence>
<keyword evidence="3" id="KW-0804">Transcription</keyword>
<feature type="region of interest" description="Disordered" evidence="5">
    <location>
        <begin position="170"/>
        <end position="208"/>
    </location>
</feature>
<keyword evidence="2" id="KW-0805">Transcription regulation</keyword>
<proteinExistence type="predicted"/>
<dbReference type="Gene3D" id="4.10.280.10">
    <property type="entry name" value="Helix-loop-helix DNA-binding domain"/>
    <property type="match status" value="1"/>
</dbReference>
<feature type="domain" description="BHLH" evidence="6">
    <location>
        <begin position="110"/>
        <end position="159"/>
    </location>
</feature>
<evidence type="ECO:0000256" key="3">
    <source>
        <dbReference type="ARBA" id="ARBA00023163"/>
    </source>
</evidence>
<evidence type="ECO:0000256" key="2">
    <source>
        <dbReference type="ARBA" id="ARBA00023015"/>
    </source>
</evidence>
<comment type="caution">
    <text evidence="7">The sequence shown here is derived from an EMBL/GenBank/DDBJ whole genome shotgun (WGS) entry which is preliminary data.</text>
</comment>
<protein>
    <recommendedName>
        <fullName evidence="6">BHLH domain-containing protein</fullName>
    </recommendedName>
</protein>